<feature type="chain" id="PRO_5030099279" evidence="1">
    <location>
        <begin position="27"/>
        <end position="152"/>
    </location>
</feature>
<evidence type="ECO:0000313" key="4">
    <source>
        <dbReference type="Proteomes" id="UP000294599"/>
    </source>
</evidence>
<protein>
    <submittedName>
        <fullName evidence="3">Uncharacterized protein DUF4426</fullName>
    </submittedName>
</protein>
<dbReference type="InterPro" id="IPR025218">
    <property type="entry name" value="DUF4426"/>
</dbReference>
<keyword evidence="1" id="KW-0732">Signal</keyword>
<dbReference type="EMBL" id="SMAF01000008">
    <property type="protein sequence ID" value="TCS98462.1"/>
    <property type="molecule type" value="Genomic_DNA"/>
</dbReference>
<gene>
    <name evidence="3" type="ORF">EDC25_10842</name>
</gene>
<evidence type="ECO:0000256" key="1">
    <source>
        <dbReference type="SAM" id="SignalP"/>
    </source>
</evidence>
<reference evidence="3 4" key="1">
    <citation type="submission" date="2019-03" db="EMBL/GenBank/DDBJ databases">
        <title>Genomic Encyclopedia of Type Strains, Phase IV (KMG-IV): sequencing the most valuable type-strain genomes for metagenomic binning, comparative biology and taxonomic classification.</title>
        <authorList>
            <person name="Goeker M."/>
        </authorList>
    </citation>
    <scope>NUCLEOTIDE SEQUENCE [LARGE SCALE GENOMIC DNA]</scope>
    <source>
        <strain evidence="3 4">DSM 21944</strain>
    </source>
</reference>
<keyword evidence="4" id="KW-1185">Reference proteome</keyword>
<feature type="signal peptide" evidence="1">
    <location>
        <begin position="1"/>
        <end position="26"/>
    </location>
</feature>
<evidence type="ECO:0000259" key="2">
    <source>
        <dbReference type="Pfam" id="PF14467"/>
    </source>
</evidence>
<organism evidence="3 4">
    <name type="scientific">Pseudofulvimonas gallinarii</name>
    <dbReference type="NCBI Taxonomy" id="634155"/>
    <lineage>
        <taxon>Bacteria</taxon>
        <taxon>Pseudomonadati</taxon>
        <taxon>Pseudomonadota</taxon>
        <taxon>Gammaproteobacteria</taxon>
        <taxon>Lysobacterales</taxon>
        <taxon>Rhodanobacteraceae</taxon>
        <taxon>Pseudofulvimonas</taxon>
    </lineage>
</organism>
<feature type="domain" description="DUF4426" evidence="2">
    <location>
        <begin position="31"/>
        <end position="147"/>
    </location>
</feature>
<accession>A0A4R3LEV8</accession>
<name>A0A4R3LEV8_9GAMM</name>
<dbReference type="AlphaFoldDB" id="A0A4R3LEV8"/>
<dbReference type="Proteomes" id="UP000294599">
    <property type="component" value="Unassembled WGS sequence"/>
</dbReference>
<dbReference type="RefSeq" id="WP_123520586.1">
    <property type="nucleotide sequence ID" value="NZ_JBHLWF010000087.1"/>
</dbReference>
<evidence type="ECO:0000313" key="3">
    <source>
        <dbReference type="EMBL" id="TCS98462.1"/>
    </source>
</evidence>
<dbReference type="OrthoDB" id="7062037at2"/>
<proteinExistence type="predicted"/>
<dbReference type="Pfam" id="PF14467">
    <property type="entry name" value="DUF4426"/>
    <property type="match status" value="1"/>
</dbReference>
<comment type="caution">
    <text evidence="3">The sequence shown here is derived from an EMBL/GenBank/DDBJ whole genome shotgun (WGS) entry which is preliminary data.</text>
</comment>
<dbReference type="Gene3D" id="2.60.40.3340">
    <property type="entry name" value="Domain of unknown function DUF4426"/>
    <property type="match status" value="1"/>
</dbReference>
<sequence length="152" mass="16823">MTSATSRIAAAVFAIATVLFALPAMAERAHRDGEYIVHYNVIPTTALDASVARGYGITRSGTLALINVAVLRQVEGEAQPRAVAARVEAQVRSLTGQRNTIQMRELRDQDAIYYIGEFRIRGEENLRFELEVTPDGARRSIPVRFEHLLIGE</sequence>